<sequence length="278" mass="29764">MDLNAELRLASDIALRAGAVLVEHFDAGTLNTRSKSRRQDVVTDADIAAEKVLVDALAAAYPEDAILAEESGNRDGGSGRRWCIDPLDGTANFAAGIPHWAVALSLLIGDRPVLAVTFDPSRDELFTALYDGPAQLDGWKISIAATSAVQDALVASNLPYAARTDPRIACRMHSSRGLRETGSMALDLAWVATGRLQLAAHEHNGKLWDYAGGELLVTRAGGVVEPLAGFPGLVLAGGRELVTSFHESDEWPPLDQLTRTTRTTGGTTDEQRDDRRVV</sequence>
<evidence type="ECO:0000313" key="12">
    <source>
        <dbReference type="EMBL" id="SCL17437.1"/>
    </source>
</evidence>
<dbReference type="Proteomes" id="UP000198906">
    <property type="component" value="Unassembled WGS sequence"/>
</dbReference>
<feature type="binding site" evidence="9">
    <location>
        <position position="209"/>
    </location>
    <ligand>
        <name>Mg(2+)</name>
        <dbReference type="ChEBI" id="CHEBI:18420"/>
        <label>1</label>
        <note>catalytic</note>
    </ligand>
</feature>
<evidence type="ECO:0000256" key="2">
    <source>
        <dbReference type="ARBA" id="ARBA00001946"/>
    </source>
</evidence>
<dbReference type="GO" id="GO:0004401">
    <property type="term" value="F:histidinol-phosphatase activity"/>
    <property type="evidence" value="ECO:0007669"/>
    <property type="project" value="UniProtKB-EC"/>
</dbReference>
<feature type="region of interest" description="Disordered" evidence="11">
    <location>
        <begin position="246"/>
        <end position="278"/>
    </location>
</feature>
<accession>A0A1C6RK14</accession>
<dbReference type="GO" id="GO:0006020">
    <property type="term" value="P:inositol metabolic process"/>
    <property type="evidence" value="ECO:0007669"/>
    <property type="project" value="TreeGrafter"/>
</dbReference>
<evidence type="ECO:0000256" key="7">
    <source>
        <dbReference type="ARBA" id="ARBA00049158"/>
    </source>
</evidence>
<comment type="catalytic activity">
    <reaction evidence="1 10">
        <text>a myo-inositol phosphate + H2O = myo-inositol + phosphate</text>
        <dbReference type="Rhea" id="RHEA:24056"/>
        <dbReference type="ChEBI" id="CHEBI:15377"/>
        <dbReference type="ChEBI" id="CHEBI:17268"/>
        <dbReference type="ChEBI" id="CHEBI:43474"/>
        <dbReference type="ChEBI" id="CHEBI:84139"/>
        <dbReference type="EC" id="3.1.3.25"/>
    </reaction>
</comment>
<evidence type="ECO:0000256" key="6">
    <source>
        <dbReference type="ARBA" id="ARBA00022842"/>
    </source>
</evidence>
<feature type="binding site" evidence="9">
    <location>
        <position position="88"/>
    </location>
    <ligand>
        <name>Mg(2+)</name>
        <dbReference type="ChEBI" id="CHEBI:18420"/>
        <label>1</label>
        <note>catalytic</note>
    </ligand>
</feature>
<dbReference type="GO" id="GO:0007165">
    <property type="term" value="P:signal transduction"/>
    <property type="evidence" value="ECO:0007669"/>
    <property type="project" value="TreeGrafter"/>
</dbReference>
<dbReference type="EMBL" id="FMHU01000001">
    <property type="protein sequence ID" value="SCL17437.1"/>
    <property type="molecule type" value="Genomic_DNA"/>
</dbReference>
<gene>
    <name evidence="12" type="ORF">GA0074694_2004</name>
</gene>
<evidence type="ECO:0000256" key="1">
    <source>
        <dbReference type="ARBA" id="ARBA00001033"/>
    </source>
</evidence>
<feature type="binding site" evidence="9">
    <location>
        <position position="87"/>
    </location>
    <ligand>
        <name>Mg(2+)</name>
        <dbReference type="ChEBI" id="CHEBI:18420"/>
        <label>1</label>
        <note>catalytic</note>
    </ligand>
</feature>
<dbReference type="PROSITE" id="PS00630">
    <property type="entry name" value="IMP_2"/>
    <property type="match status" value="1"/>
</dbReference>
<evidence type="ECO:0000313" key="13">
    <source>
        <dbReference type="Proteomes" id="UP000198906"/>
    </source>
</evidence>
<dbReference type="InterPro" id="IPR020550">
    <property type="entry name" value="Inositol_monophosphatase_CS"/>
</dbReference>
<comment type="pathway">
    <text evidence="3">Amino-acid biosynthesis; L-histidine biosynthesis; L-histidine from 5-phospho-alpha-D-ribose 1-diphosphate: step 8/9.</text>
</comment>
<dbReference type="AlphaFoldDB" id="A0A1C6RK14"/>
<dbReference type="Pfam" id="PF00459">
    <property type="entry name" value="Inositol_P"/>
    <property type="match status" value="1"/>
</dbReference>
<dbReference type="Gene3D" id="3.40.190.80">
    <property type="match status" value="1"/>
</dbReference>
<evidence type="ECO:0000256" key="10">
    <source>
        <dbReference type="RuleBase" id="RU364068"/>
    </source>
</evidence>
<dbReference type="SUPFAM" id="SSF56655">
    <property type="entry name" value="Carbohydrate phosphatase"/>
    <property type="match status" value="1"/>
</dbReference>
<evidence type="ECO:0000256" key="3">
    <source>
        <dbReference type="ARBA" id="ARBA00004970"/>
    </source>
</evidence>
<keyword evidence="13" id="KW-1185">Reference proteome</keyword>
<evidence type="ECO:0000256" key="11">
    <source>
        <dbReference type="SAM" id="MobiDB-lite"/>
    </source>
</evidence>
<dbReference type="FunFam" id="3.30.540.10:FF:000003">
    <property type="entry name" value="Inositol-1-monophosphatase"/>
    <property type="match status" value="1"/>
</dbReference>
<keyword evidence="4 9" id="KW-0479">Metal-binding</keyword>
<dbReference type="PRINTS" id="PR00377">
    <property type="entry name" value="IMPHPHTASES"/>
</dbReference>
<dbReference type="GO" id="GO:0008934">
    <property type="term" value="F:inositol monophosphate 1-phosphatase activity"/>
    <property type="evidence" value="ECO:0007669"/>
    <property type="project" value="InterPro"/>
</dbReference>
<feature type="binding site" evidence="9">
    <location>
        <position position="69"/>
    </location>
    <ligand>
        <name>Mg(2+)</name>
        <dbReference type="ChEBI" id="CHEBI:18420"/>
        <label>1</label>
        <note>catalytic</note>
    </ligand>
</feature>
<protein>
    <recommendedName>
        <fullName evidence="10">Inositol-1-monophosphatase</fullName>
        <ecNumber evidence="10">3.1.3.25</ecNumber>
    </recommendedName>
</protein>
<dbReference type="RefSeq" id="WP_176737839.1">
    <property type="nucleotide sequence ID" value="NZ_FMHU01000001.1"/>
</dbReference>
<dbReference type="PANTHER" id="PTHR20854">
    <property type="entry name" value="INOSITOL MONOPHOSPHATASE"/>
    <property type="match status" value="1"/>
</dbReference>
<dbReference type="STRING" id="47866.GA0074694_2004"/>
<comment type="catalytic activity">
    <reaction evidence="7">
        <text>L-histidinol phosphate + H2O = L-histidinol + phosphate</text>
        <dbReference type="Rhea" id="RHEA:14465"/>
        <dbReference type="ChEBI" id="CHEBI:15377"/>
        <dbReference type="ChEBI" id="CHEBI:43474"/>
        <dbReference type="ChEBI" id="CHEBI:57699"/>
        <dbReference type="ChEBI" id="CHEBI:57980"/>
        <dbReference type="EC" id="3.1.3.15"/>
    </reaction>
</comment>
<dbReference type="InterPro" id="IPR000760">
    <property type="entry name" value="Inositol_monophosphatase-like"/>
</dbReference>
<dbReference type="Gene3D" id="3.30.540.10">
    <property type="entry name" value="Fructose-1,6-Bisphosphatase, subunit A, domain 1"/>
    <property type="match status" value="1"/>
</dbReference>
<name>A0A1C6RK14_9ACTN</name>
<evidence type="ECO:0000256" key="8">
    <source>
        <dbReference type="ARBA" id="ARBA00053547"/>
    </source>
</evidence>
<evidence type="ECO:0000256" key="5">
    <source>
        <dbReference type="ARBA" id="ARBA00022801"/>
    </source>
</evidence>
<comment type="cofactor">
    <cofactor evidence="2 9 10">
        <name>Mg(2+)</name>
        <dbReference type="ChEBI" id="CHEBI:18420"/>
    </cofactor>
</comment>
<proteinExistence type="inferred from homology"/>
<keyword evidence="5 10" id="KW-0378">Hydrolase</keyword>
<dbReference type="GO" id="GO:0046854">
    <property type="term" value="P:phosphatidylinositol phosphate biosynthetic process"/>
    <property type="evidence" value="ECO:0007669"/>
    <property type="project" value="InterPro"/>
</dbReference>
<feature type="compositionally biased region" description="Low complexity" evidence="11">
    <location>
        <begin position="254"/>
        <end position="268"/>
    </location>
</feature>
<feature type="binding site" evidence="9">
    <location>
        <position position="85"/>
    </location>
    <ligand>
        <name>Mg(2+)</name>
        <dbReference type="ChEBI" id="CHEBI:18420"/>
        <label>1</label>
        <note>catalytic</note>
    </ligand>
</feature>
<dbReference type="CDD" id="cd01639">
    <property type="entry name" value="IMPase"/>
    <property type="match status" value="1"/>
</dbReference>
<dbReference type="GO" id="GO:0046872">
    <property type="term" value="F:metal ion binding"/>
    <property type="evidence" value="ECO:0007669"/>
    <property type="project" value="UniProtKB-KW"/>
</dbReference>
<comment type="similarity">
    <text evidence="10">Belongs to the inositol monophosphatase superfamily.</text>
</comment>
<comment type="function">
    <text evidence="8">Catalyzes the dephosphorylation of histidinol-phosphate to histidinol, the direct precursor of histidine.</text>
</comment>
<reference evidence="13" key="1">
    <citation type="submission" date="2016-06" db="EMBL/GenBank/DDBJ databases">
        <authorList>
            <person name="Varghese N."/>
        </authorList>
    </citation>
    <scope>NUCLEOTIDE SEQUENCE [LARGE SCALE GENOMIC DNA]</scope>
    <source>
        <strain evidence="13">DSM 46123</strain>
    </source>
</reference>
<feature type="compositionally biased region" description="Basic and acidic residues" evidence="11">
    <location>
        <begin position="269"/>
        <end position="278"/>
    </location>
</feature>
<keyword evidence="6 9" id="KW-0460">Magnesium</keyword>
<dbReference type="EC" id="3.1.3.25" evidence="10"/>
<evidence type="ECO:0000256" key="9">
    <source>
        <dbReference type="PIRSR" id="PIRSR600760-2"/>
    </source>
</evidence>
<organism evidence="12 13">
    <name type="scientific">Micromonospora inyonensis</name>
    <dbReference type="NCBI Taxonomy" id="47866"/>
    <lineage>
        <taxon>Bacteria</taxon>
        <taxon>Bacillati</taxon>
        <taxon>Actinomycetota</taxon>
        <taxon>Actinomycetes</taxon>
        <taxon>Micromonosporales</taxon>
        <taxon>Micromonosporaceae</taxon>
        <taxon>Micromonospora</taxon>
    </lineage>
</organism>
<dbReference type="PANTHER" id="PTHR20854:SF4">
    <property type="entry name" value="INOSITOL-1-MONOPHOSPHATASE-RELATED"/>
    <property type="match status" value="1"/>
</dbReference>
<evidence type="ECO:0000256" key="4">
    <source>
        <dbReference type="ARBA" id="ARBA00022723"/>
    </source>
</evidence>
<dbReference type="InterPro" id="IPR033942">
    <property type="entry name" value="IMPase"/>
</dbReference>